<dbReference type="InterPro" id="IPR036291">
    <property type="entry name" value="NAD(P)-bd_dom_sf"/>
</dbReference>
<dbReference type="PRINTS" id="PR00081">
    <property type="entry name" value="GDHRDH"/>
</dbReference>
<dbReference type="STRING" id="1120923.SAMN02746095_01934"/>
<evidence type="ECO:0000256" key="1">
    <source>
        <dbReference type="ARBA" id="ARBA00006484"/>
    </source>
</evidence>
<feature type="chain" id="PRO_5010186654" evidence="2">
    <location>
        <begin position="29"/>
        <end position="259"/>
    </location>
</feature>
<reference evidence="3 4" key="1">
    <citation type="submission" date="2012-11" db="EMBL/GenBank/DDBJ databases">
        <title>Whole genome sequence of Acidocella aminolytica 101 = DSM 11237.</title>
        <authorList>
            <person name="Azuma Y."/>
            <person name="Higashiura N."/>
            <person name="Hirakawa H."/>
            <person name="Matsushita K."/>
        </authorList>
    </citation>
    <scope>NUCLEOTIDE SEQUENCE [LARGE SCALE GENOMIC DNA]</scope>
    <source>
        <strain evidence="4">101 / DSM 11237</strain>
    </source>
</reference>
<sequence length="259" mass="27056">MDLGLKSRTALVCAASAGLGRACALALAQEGVDVTITGRNADRLEATARELRTLTGAKISIAAGDITTPEGRAAALSACPSPDILVNNAGGPPPGDFRDFTDQDWQNALNANLLTPIALIKAVIDPMIGRKFGRIVNITSGSVKAPIPHLGLSNTARTGLTGFVAGLSRQVARHNVTINNLLPGAFDTDRLQNLSRAEAEKSGRKMEDVVSARALTIPTHRIGQPEEFGAACAFLCSQFAGYIVGQNILLDGGFINSTL</sequence>
<dbReference type="FunFam" id="3.40.50.720:FF:000642">
    <property type="entry name" value="Short-chain dehydrogenase/reductase SDR"/>
    <property type="match status" value="1"/>
</dbReference>
<evidence type="ECO:0000313" key="3">
    <source>
        <dbReference type="EMBL" id="GAN79689.1"/>
    </source>
</evidence>
<dbReference type="Gene3D" id="3.40.50.720">
    <property type="entry name" value="NAD(P)-binding Rossmann-like Domain"/>
    <property type="match status" value="1"/>
</dbReference>
<organism evidence="3 4">
    <name type="scientific">Acidocella aminolytica 101 = DSM 11237</name>
    <dbReference type="NCBI Taxonomy" id="1120923"/>
    <lineage>
        <taxon>Bacteria</taxon>
        <taxon>Pseudomonadati</taxon>
        <taxon>Pseudomonadota</taxon>
        <taxon>Alphaproteobacteria</taxon>
        <taxon>Acetobacterales</taxon>
        <taxon>Acidocellaceae</taxon>
        <taxon>Acidocella</taxon>
    </lineage>
</organism>
<evidence type="ECO:0000313" key="4">
    <source>
        <dbReference type="Proteomes" id="UP000032668"/>
    </source>
</evidence>
<keyword evidence="2" id="KW-0732">Signal</keyword>
<dbReference type="Pfam" id="PF00106">
    <property type="entry name" value="adh_short"/>
    <property type="match status" value="1"/>
</dbReference>
<dbReference type="SUPFAM" id="SSF51735">
    <property type="entry name" value="NAD(P)-binding Rossmann-fold domains"/>
    <property type="match status" value="1"/>
</dbReference>
<evidence type="ECO:0000256" key="2">
    <source>
        <dbReference type="SAM" id="SignalP"/>
    </source>
</evidence>
<proteinExistence type="inferred from homology"/>
<protein>
    <submittedName>
        <fullName evidence="3">Oxidoreductase/SDR, 3-oxoacyl-(Acyl carrier protein) reductase</fullName>
    </submittedName>
</protein>
<dbReference type="Proteomes" id="UP000032668">
    <property type="component" value="Unassembled WGS sequence"/>
</dbReference>
<dbReference type="RefSeq" id="WP_048878124.1">
    <property type="nucleotide sequence ID" value="NZ_BANC01000025.1"/>
</dbReference>
<dbReference type="PANTHER" id="PTHR42879:SF6">
    <property type="entry name" value="NADPH-DEPENDENT REDUCTASE BACG"/>
    <property type="match status" value="1"/>
</dbReference>
<comment type="caution">
    <text evidence="3">The sequence shown here is derived from an EMBL/GenBank/DDBJ whole genome shotgun (WGS) entry which is preliminary data.</text>
</comment>
<dbReference type="AlphaFoldDB" id="A0A0D6PFS6"/>
<dbReference type="InterPro" id="IPR050259">
    <property type="entry name" value="SDR"/>
</dbReference>
<dbReference type="EMBL" id="BANC01000025">
    <property type="protein sequence ID" value="GAN79689.1"/>
    <property type="molecule type" value="Genomic_DNA"/>
</dbReference>
<dbReference type="OrthoDB" id="9793325at2"/>
<name>A0A0D6PFS6_9PROT</name>
<gene>
    <name evidence="3" type="ORF">Aam_025_077</name>
</gene>
<feature type="signal peptide" evidence="2">
    <location>
        <begin position="1"/>
        <end position="28"/>
    </location>
</feature>
<dbReference type="InterPro" id="IPR002347">
    <property type="entry name" value="SDR_fam"/>
</dbReference>
<dbReference type="PANTHER" id="PTHR42879">
    <property type="entry name" value="3-OXOACYL-(ACYL-CARRIER-PROTEIN) REDUCTASE"/>
    <property type="match status" value="1"/>
</dbReference>
<dbReference type="CDD" id="cd05344">
    <property type="entry name" value="BKR_like_SDR_like"/>
    <property type="match status" value="1"/>
</dbReference>
<comment type="similarity">
    <text evidence="1">Belongs to the short-chain dehydrogenases/reductases (SDR) family.</text>
</comment>
<keyword evidence="4" id="KW-1185">Reference proteome</keyword>
<accession>A0A0D6PFS6</accession>